<evidence type="ECO:0008006" key="4">
    <source>
        <dbReference type="Google" id="ProtNLM"/>
    </source>
</evidence>
<proteinExistence type="predicted"/>
<keyword evidence="1" id="KW-0812">Transmembrane</keyword>
<keyword evidence="3" id="KW-1185">Reference proteome</keyword>
<evidence type="ECO:0000313" key="2">
    <source>
        <dbReference type="EMBL" id="KPU43584.1"/>
    </source>
</evidence>
<dbReference type="Pfam" id="PF11193">
    <property type="entry name" value="DUF2812"/>
    <property type="match status" value="1"/>
</dbReference>
<keyword evidence="1" id="KW-0472">Membrane</keyword>
<dbReference type="AlphaFoldDB" id="A0A0N8NT17"/>
<gene>
    <name evidence="2" type="ORF">OXPF_30250</name>
</gene>
<dbReference type="OrthoDB" id="8757095at2"/>
<organism evidence="2 3">
    <name type="scientific">Oxobacter pfennigii</name>
    <dbReference type="NCBI Taxonomy" id="36849"/>
    <lineage>
        <taxon>Bacteria</taxon>
        <taxon>Bacillati</taxon>
        <taxon>Bacillota</taxon>
        <taxon>Clostridia</taxon>
        <taxon>Eubacteriales</taxon>
        <taxon>Clostridiaceae</taxon>
        <taxon>Oxobacter</taxon>
    </lineage>
</organism>
<feature type="transmembrane region" description="Helical" evidence="1">
    <location>
        <begin position="112"/>
        <end position="135"/>
    </location>
</feature>
<name>A0A0N8NT17_9CLOT</name>
<sequence>MKTVIWKVFFNFEKEEKWLNDMAAKGLSFIDYTFGRYLFEEGTPGEYIYRLELLNEMPSHAESKAYIKFMEESGIECVSTYLRWAFFRKKAADGPFDLYSDYDSRIKHYKRVIAWTAVGLALNLFAALLNVFIGLRLGSSGRSSFNLYFSTISWAVTIILIPMLISYIRKIFIMKKEKNIYE</sequence>
<dbReference type="InterPro" id="IPR021359">
    <property type="entry name" value="DUF2812"/>
</dbReference>
<keyword evidence="1" id="KW-1133">Transmembrane helix</keyword>
<protein>
    <recommendedName>
        <fullName evidence="4">DUF2812 domain-containing protein</fullName>
    </recommendedName>
</protein>
<reference evidence="2 3" key="1">
    <citation type="submission" date="2015-09" db="EMBL/GenBank/DDBJ databases">
        <title>Genome sequence of Oxobacter pfennigii DSM 3222.</title>
        <authorList>
            <person name="Poehlein A."/>
            <person name="Bengelsdorf F.R."/>
            <person name="Schiel-Bengelsdorf B."/>
            <person name="Duerre P."/>
            <person name="Daniel R."/>
        </authorList>
    </citation>
    <scope>NUCLEOTIDE SEQUENCE [LARGE SCALE GENOMIC DNA]</scope>
    <source>
        <strain evidence="2 3">DSM 3222</strain>
    </source>
</reference>
<dbReference type="RefSeq" id="WP_054876017.1">
    <property type="nucleotide sequence ID" value="NZ_LKET01000039.1"/>
</dbReference>
<evidence type="ECO:0000313" key="3">
    <source>
        <dbReference type="Proteomes" id="UP000050326"/>
    </source>
</evidence>
<feature type="transmembrane region" description="Helical" evidence="1">
    <location>
        <begin position="147"/>
        <end position="168"/>
    </location>
</feature>
<dbReference type="STRING" id="36849.OXPF_30250"/>
<dbReference type="Proteomes" id="UP000050326">
    <property type="component" value="Unassembled WGS sequence"/>
</dbReference>
<dbReference type="PATRIC" id="fig|36849.3.peg.3207"/>
<dbReference type="EMBL" id="LKET01000039">
    <property type="protein sequence ID" value="KPU43584.1"/>
    <property type="molecule type" value="Genomic_DNA"/>
</dbReference>
<accession>A0A0N8NT17</accession>
<comment type="caution">
    <text evidence="2">The sequence shown here is derived from an EMBL/GenBank/DDBJ whole genome shotgun (WGS) entry which is preliminary data.</text>
</comment>
<evidence type="ECO:0000256" key="1">
    <source>
        <dbReference type="SAM" id="Phobius"/>
    </source>
</evidence>